<reference evidence="3" key="1">
    <citation type="submission" date="2015-03" db="EMBL/GenBank/DDBJ databases">
        <authorList>
            <consortium name="Pathogen Informatics"/>
        </authorList>
    </citation>
    <scope>NUCLEOTIDE SEQUENCE [LARGE SCALE GENOMIC DNA]</scope>
    <source>
        <strain evidence="3">NCTC11134</strain>
        <plasmid evidence="3">5</plasmid>
    </source>
</reference>
<feature type="region of interest" description="Disordered" evidence="1">
    <location>
        <begin position="12"/>
        <end position="34"/>
    </location>
</feature>
<dbReference type="AlphaFoldDB" id="A0A0H5PB57"/>
<proteinExistence type="predicted"/>
<feature type="region of interest" description="Disordered" evidence="1">
    <location>
        <begin position="171"/>
        <end position="200"/>
    </location>
</feature>
<accession>A0A0H5PB57</accession>
<dbReference type="Pfam" id="PF19457">
    <property type="entry name" value="DUF5994"/>
    <property type="match status" value="1"/>
</dbReference>
<sequence length="200" mass="21744">MTRQHEPILLDGSSRFALRSGPPPSSRRLPTPRAPRLGAVDGAWWPRTSDLVAELAGLEALLGRRAGSLDRIMYNMDAWQPAPRRTMLGGRSVRLDGYRHLPAHTLCVLGLDRTRLVLMVIPANTQTAAAHALLWAASRPGNAFTADELVAADTRHSLDRTQNEAALRRWDDEGGHPAAMDPADRRASVARSPALTGGLI</sequence>
<dbReference type="Proteomes" id="UP000057820">
    <property type="component" value="Plasmid 5"/>
</dbReference>
<dbReference type="InterPro" id="IPR046036">
    <property type="entry name" value="DUF5994"/>
</dbReference>
<evidence type="ECO:0000256" key="1">
    <source>
        <dbReference type="SAM" id="MobiDB-lite"/>
    </source>
</evidence>
<gene>
    <name evidence="2" type="ORF">ERS450000_06185</name>
</gene>
<keyword evidence="2" id="KW-0614">Plasmid</keyword>
<evidence type="ECO:0000313" key="3">
    <source>
        <dbReference type="Proteomes" id="UP000057820"/>
    </source>
</evidence>
<name>A0A0H5PB57_NOCFR</name>
<dbReference type="KEGG" id="nfr:ERS450000_06185"/>
<evidence type="ECO:0000313" key="2">
    <source>
        <dbReference type="EMBL" id="CRY84643.1"/>
    </source>
</evidence>
<dbReference type="EMBL" id="LN868942">
    <property type="protein sequence ID" value="CRY84643.1"/>
    <property type="molecule type" value="Genomic_DNA"/>
</dbReference>
<geneLocation type="plasmid" evidence="2">
    <name>5</name>
</geneLocation>
<dbReference type="RefSeq" id="WP_174520497.1">
    <property type="nucleotide sequence ID" value="NZ_CP031420.1"/>
</dbReference>
<organism evidence="2 3">
    <name type="scientific">Nocardia farcinica</name>
    <dbReference type="NCBI Taxonomy" id="37329"/>
    <lineage>
        <taxon>Bacteria</taxon>
        <taxon>Bacillati</taxon>
        <taxon>Actinomycetota</taxon>
        <taxon>Actinomycetes</taxon>
        <taxon>Mycobacteriales</taxon>
        <taxon>Nocardiaceae</taxon>
        <taxon>Nocardia</taxon>
    </lineage>
</organism>
<protein>
    <submittedName>
        <fullName evidence="2">Uncharacterized protein</fullName>
    </submittedName>
</protein>